<reference evidence="1 2" key="1">
    <citation type="submission" date="2024-03" db="EMBL/GenBank/DDBJ databases">
        <title>A Dehalogenimonas Isolated from Estuarine Sediments Dihaloeliminates Chlorinated Alkanes.</title>
        <authorList>
            <person name="Yang Y."/>
            <person name="Wang H."/>
        </authorList>
    </citation>
    <scope>NUCLEOTIDE SEQUENCE [LARGE SCALE GENOMIC DNA]</scope>
    <source>
        <strain evidence="1 2">W</strain>
    </source>
</reference>
<dbReference type="EMBL" id="CP146612">
    <property type="protein sequence ID" value="WWX24972.1"/>
    <property type="molecule type" value="Genomic_DNA"/>
</dbReference>
<evidence type="ECO:0000313" key="2">
    <source>
        <dbReference type="Proteomes" id="UP001375370"/>
    </source>
</evidence>
<dbReference type="Proteomes" id="UP001375370">
    <property type="component" value="Chromosome"/>
</dbReference>
<sequence length="129" mass="13910">MKNSGVIRKRIKRILLALLAFMVVMGPVTAWILPNIHNIITINDFDYTLDSGIVSLAPPGLVPQPPAILQATGPSDYVKTPHSLEGRVGFCFDCHSLSGKIPSPASHLGRPQDDCTVCHSPVWVIAETG</sequence>
<evidence type="ECO:0008006" key="3">
    <source>
        <dbReference type="Google" id="ProtNLM"/>
    </source>
</evidence>
<organism evidence="1 2">
    <name type="scientific">Candidatus Dehalogenimonas loeffleri</name>
    <dbReference type="NCBI Taxonomy" id="3127115"/>
    <lineage>
        <taxon>Bacteria</taxon>
        <taxon>Bacillati</taxon>
        <taxon>Chloroflexota</taxon>
        <taxon>Dehalococcoidia</taxon>
        <taxon>Dehalococcoidales</taxon>
        <taxon>Dehalococcoidaceae</taxon>
        <taxon>Dehalogenimonas</taxon>
    </lineage>
</organism>
<proteinExistence type="predicted"/>
<dbReference type="SUPFAM" id="SSF48695">
    <property type="entry name" value="Multiheme cytochromes"/>
    <property type="match status" value="1"/>
</dbReference>
<protein>
    <recommendedName>
        <fullName evidence="3">Cytochrome c7-like domain-containing protein</fullName>
    </recommendedName>
</protein>
<dbReference type="InterPro" id="IPR036280">
    <property type="entry name" value="Multihaem_cyt_sf"/>
</dbReference>
<evidence type="ECO:0000313" key="1">
    <source>
        <dbReference type="EMBL" id="WWX24972.1"/>
    </source>
</evidence>
<dbReference type="RefSeq" id="WP_338737105.1">
    <property type="nucleotide sequence ID" value="NZ_CP146612.1"/>
</dbReference>
<gene>
    <name evidence="1" type="ORF">V8247_06850</name>
</gene>
<name>A0ABZ2J224_9CHLR</name>
<accession>A0ABZ2J224</accession>
<keyword evidence="2" id="KW-1185">Reference proteome</keyword>